<dbReference type="Proteomes" id="UP000184301">
    <property type="component" value="Unassembled WGS sequence"/>
</dbReference>
<sequence length="114" mass="12959">MSLLEELNTVLLPLVPVETGVFSAAPPDRYVVVTPIVETFRLYADNLPHHEVQEARLSLFDKGNYIAIKNTIVRALLAADITIIDRRYIGHEDDTGYHHFAIDVAKDYSFEMEE</sequence>
<evidence type="ECO:0000313" key="2">
    <source>
        <dbReference type="Proteomes" id="UP000184301"/>
    </source>
</evidence>
<name>A0A1M6L1J3_9FIRM</name>
<dbReference type="OrthoDB" id="4425335at2"/>
<accession>A0A1M6L1J3</accession>
<dbReference type="STRING" id="1121950.SAMN02745243_01060"/>
<protein>
    <submittedName>
        <fullName evidence="1">Uncharacterized protein</fullName>
    </submittedName>
</protein>
<dbReference type="AlphaFoldDB" id="A0A1M6L1J3"/>
<evidence type="ECO:0000313" key="1">
    <source>
        <dbReference type="EMBL" id="SHJ64982.1"/>
    </source>
</evidence>
<organism evidence="1 2">
    <name type="scientific">Hespellia stercorisuis DSM 15480</name>
    <dbReference type="NCBI Taxonomy" id="1121950"/>
    <lineage>
        <taxon>Bacteria</taxon>
        <taxon>Bacillati</taxon>
        <taxon>Bacillota</taxon>
        <taxon>Clostridia</taxon>
        <taxon>Lachnospirales</taxon>
        <taxon>Lachnospiraceae</taxon>
        <taxon>Hespellia</taxon>
    </lineage>
</organism>
<dbReference type="EMBL" id="FQZY01000013">
    <property type="protein sequence ID" value="SHJ64982.1"/>
    <property type="molecule type" value="Genomic_DNA"/>
</dbReference>
<dbReference type="RefSeq" id="WP_073106473.1">
    <property type="nucleotide sequence ID" value="NZ_FQZY01000013.1"/>
</dbReference>
<reference evidence="1 2" key="1">
    <citation type="submission" date="2016-11" db="EMBL/GenBank/DDBJ databases">
        <authorList>
            <person name="Jaros S."/>
            <person name="Januszkiewicz K."/>
            <person name="Wedrychowicz H."/>
        </authorList>
    </citation>
    <scope>NUCLEOTIDE SEQUENCE [LARGE SCALE GENOMIC DNA]</scope>
    <source>
        <strain evidence="1 2">DSM 15480</strain>
    </source>
</reference>
<keyword evidence="2" id="KW-1185">Reference proteome</keyword>
<proteinExistence type="predicted"/>
<gene>
    <name evidence="1" type="ORF">SAMN02745243_01060</name>
</gene>